<feature type="domain" description="PDZ" evidence="4">
    <location>
        <begin position="69"/>
        <end position="139"/>
    </location>
</feature>
<accession>A0A2J7PN11</accession>
<dbReference type="GO" id="GO:0016477">
    <property type="term" value="P:cell migration"/>
    <property type="evidence" value="ECO:0007669"/>
    <property type="project" value="TreeGrafter"/>
</dbReference>
<dbReference type="InterPro" id="IPR001478">
    <property type="entry name" value="PDZ"/>
</dbReference>
<dbReference type="GO" id="GO:0007165">
    <property type="term" value="P:signal transduction"/>
    <property type="evidence" value="ECO:0007669"/>
    <property type="project" value="InterPro"/>
</dbReference>
<feature type="region of interest" description="Disordered" evidence="2">
    <location>
        <begin position="257"/>
        <end position="286"/>
    </location>
</feature>
<feature type="region of interest" description="Disordered" evidence="2">
    <location>
        <begin position="180"/>
        <end position="219"/>
    </location>
</feature>
<dbReference type="Pfam" id="PF00620">
    <property type="entry name" value="RhoGAP"/>
    <property type="match status" value="1"/>
</dbReference>
<dbReference type="GO" id="GO:0046578">
    <property type="term" value="P:regulation of Ras protein signal transduction"/>
    <property type="evidence" value="ECO:0007669"/>
    <property type="project" value="TreeGrafter"/>
</dbReference>
<evidence type="ECO:0000259" key="4">
    <source>
        <dbReference type="PROSITE" id="PS50106"/>
    </source>
</evidence>
<feature type="compositionally biased region" description="Basic and acidic residues" evidence="2">
    <location>
        <begin position="194"/>
        <end position="205"/>
    </location>
</feature>
<feature type="region of interest" description="Disordered" evidence="2">
    <location>
        <begin position="306"/>
        <end position="340"/>
    </location>
</feature>
<dbReference type="InterPro" id="IPR036034">
    <property type="entry name" value="PDZ_sf"/>
</dbReference>
<dbReference type="STRING" id="105785.A0A2J7PN11"/>
<feature type="non-terminal residue" evidence="6">
    <location>
        <position position="1097"/>
    </location>
</feature>
<dbReference type="Gene3D" id="2.60.40.150">
    <property type="entry name" value="C2 domain"/>
    <property type="match status" value="1"/>
</dbReference>
<dbReference type="FunFam" id="1.10.555.10:FF:000031">
    <property type="entry name" value="rho GTPase-activating protein 100F isoform X6"/>
    <property type="match status" value="1"/>
</dbReference>
<dbReference type="InterPro" id="IPR035892">
    <property type="entry name" value="C2_domain_sf"/>
</dbReference>
<dbReference type="GO" id="GO:0030030">
    <property type="term" value="P:cell projection organization"/>
    <property type="evidence" value="ECO:0007669"/>
    <property type="project" value="TreeGrafter"/>
</dbReference>
<protein>
    <submittedName>
        <fullName evidence="6">Rho GTPase-activating protein 100F</fullName>
    </submittedName>
</protein>
<dbReference type="SMART" id="SM00324">
    <property type="entry name" value="RhoGAP"/>
    <property type="match status" value="1"/>
</dbReference>
<dbReference type="EMBL" id="NEVH01023960">
    <property type="protein sequence ID" value="PNF17707.1"/>
    <property type="molecule type" value="Genomic_DNA"/>
</dbReference>
<dbReference type="Pfam" id="PF25336">
    <property type="entry name" value="C2_SYDE"/>
    <property type="match status" value="1"/>
</dbReference>
<evidence type="ECO:0000259" key="5">
    <source>
        <dbReference type="PROSITE" id="PS50238"/>
    </source>
</evidence>
<dbReference type="PROSITE" id="PS50238">
    <property type="entry name" value="RHOGAP"/>
    <property type="match status" value="1"/>
</dbReference>
<feature type="domain" description="C2" evidence="3">
    <location>
        <begin position="710"/>
        <end position="836"/>
    </location>
</feature>
<evidence type="ECO:0000259" key="3">
    <source>
        <dbReference type="PROSITE" id="PS50004"/>
    </source>
</evidence>
<dbReference type="GO" id="GO:0005096">
    <property type="term" value="F:GTPase activator activity"/>
    <property type="evidence" value="ECO:0007669"/>
    <property type="project" value="UniProtKB-KW"/>
</dbReference>
<dbReference type="AlphaFoldDB" id="A0A2J7PN11"/>
<feature type="domain" description="Rho-GAP" evidence="5">
    <location>
        <begin position="900"/>
        <end position="1088"/>
    </location>
</feature>
<dbReference type="PROSITE" id="PS50004">
    <property type="entry name" value="C2"/>
    <property type="match status" value="1"/>
</dbReference>
<dbReference type="Pfam" id="PF00595">
    <property type="entry name" value="PDZ"/>
    <property type="match status" value="1"/>
</dbReference>
<evidence type="ECO:0000256" key="1">
    <source>
        <dbReference type="ARBA" id="ARBA00022468"/>
    </source>
</evidence>
<dbReference type="PANTHER" id="PTHR46150">
    <property type="entry name" value="RHO GTPASE-ACTIVATING PROTEIN 100F"/>
    <property type="match status" value="1"/>
</dbReference>
<dbReference type="FunCoup" id="A0A2J7PN11">
    <property type="interactions" value="12"/>
</dbReference>
<feature type="region of interest" description="Disordered" evidence="2">
    <location>
        <begin position="399"/>
        <end position="450"/>
    </location>
</feature>
<dbReference type="OrthoDB" id="120383at2759"/>
<dbReference type="CDD" id="cd00030">
    <property type="entry name" value="C2"/>
    <property type="match status" value="1"/>
</dbReference>
<proteinExistence type="predicted"/>
<dbReference type="SMART" id="SM00228">
    <property type="entry name" value="PDZ"/>
    <property type="match status" value="1"/>
</dbReference>
<dbReference type="PROSITE" id="PS50106">
    <property type="entry name" value="PDZ"/>
    <property type="match status" value="1"/>
</dbReference>
<dbReference type="SUPFAM" id="SSF49562">
    <property type="entry name" value="C2 domain (Calcium/lipid-binding domain, CaLB)"/>
    <property type="match status" value="1"/>
</dbReference>
<dbReference type="Gene3D" id="2.30.42.10">
    <property type="match status" value="1"/>
</dbReference>
<dbReference type="Gene3D" id="1.10.555.10">
    <property type="entry name" value="Rho GTPase activation protein"/>
    <property type="match status" value="1"/>
</dbReference>
<reference evidence="6 7" key="1">
    <citation type="submission" date="2017-12" db="EMBL/GenBank/DDBJ databases">
        <title>Hemimetabolous genomes reveal molecular basis of termite eusociality.</title>
        <authorList>
            <person name="Harrison M.C."/>
            <person name="Jongepier E."/>
            <person name="Robertson H.M."/>
            <person name="Arning N."/>
            <person name="Bitard-Feildel T."/>
            <person name="Chao H."/>
            <person name="Childers C.P."/>
            <person name="Dinh H."/>
            <person name="Doddapaneni H."/>
            <person name="Dugan S."/>
            <person name="Gowin J."/>
            <person name="Greiner C."/>
            <person name="Han Y."/>
            <person name="Hu H."/>
            <person name="Hughes D.S.T."/>
            <person name="Huylmans A.-K."/>
            <person name="Kemena C."/>
            <person name="Kremer L.P.M."/>
            <person name="Lee S.L."/>
            <person name="Lopez-Ezquerra A."/>
            <person name="Mallet L."/>
            <person name="Monroy-Kuhn J.M."/>
            <person name="Moser A."/>
            <person name="Murali S.C."/>
            <person name="Muzny D.M."/>
            <person name="Otani S."/>
            <person name="Piulachs M.-D."/>
            <person name="Poelchau M."/>
            <person name="Qu J."/>
            <person name="Schaub F."/>
            <person name="Wada-Katsumata A."/>
            <person name="Worley K.C."/>
            <person name="Xie Q."/>
            <person name="Ylla G."/>
            <person name="Poulsen M."/>
            <person name="Gibbs R.A."/>
            <person name="Schal C."/>
            <person name="Richards S."/>
            <person name="Belles X."/>
            <person name="Korb J."/>
            <person name="Bornberg-Bauer E."/>
        </authorList>
    </citation>
    <scope>NUCLEOTIDE SEQUENCE [LARGE SCALE GENOMIC DNA]</scope>
    <source>
        <tissue evidence="6">Whole body</tissue>
    </source>
</reference>
<evidence type="ECO:0000313" key="6">
    <source>
        <dbReference type="EMBL" id="PNF17707.1"/>
    </source>
</evidence>
<dbReference type="InterPro" id="IPR000008">
    <property type="entry name" value="C2_dom"/>
</dbReference>
<feature type="non-terminal residue" evidence="6">
    <location>
        <position position="1"/>
    </location>
</feature>
<comment type="caution">
    <text evidence="6">The sequence shown here is derived from an EMBL/GenBank/DDBJ whole genome shotgun (WGS) entry which is preliminary data.</text>
</comment>
<dbReference type="Proteomes" id="UP000235965">
    <property type="component" value="Unassembled WGS sequence"/>
</dbReference>
<keyword evidence="7" id="KW-1185">Reference proteome</keyword>
<dbReference type="SUPFAM" id="SSF50156">
    <property type="entry name" value="PDZ domain-like"/>
    <property type="match status" value="1"/>
</dbReference>
<dbReference type="SMART" id="SM00239">
    <property type="entry name" value="C2"/>
    <property type="match status" value="1"/>
</dbReference>
<dbReference type="GO" id="GO:0097060">
    <property type="term" value="C:synaptic membrane"/>
    <property type="evidence" value="ECO:0007669"/>
    <property type="project" value="TreeGrafter"/>
</dbReference>
<sequence length="1097" mass="121465">VSGISTEIFRQIETVENDHDATTAAALEAVERRGEMVVRLLDPRHMGRAASEAAKRFLAMQDAKHFVHLVEIVKRPGQTLGLYIREGNGLDRSDGVFISRIALESAVYNSGCLKVGDEILAVNMVDVTRMSLDDVVIIMSIPRRLVLVTRQRKAGKGGIMSPHLQPRSEHKPPPVVVIKKELREEDELDDMEETGSRRRGGDGREMVSTSRSRLGLGLTGLGSDQDLGLDSNGETTANGLGLADLYYNSRPEHASDRSAAATWSYQPPPPPVITEQPKPSSTPQHFQPYERGYPKTLESLAEKVHAFYSGPPPPPGTTSITSTRRMSAGPQPSPSSLRLQQHPQSHYYVHTGTRRVSGRVMPRSGSDQHLPRVEYDYATGTGLGTRQTSHTMLRSSLKSAGGSSYASRYRTSDITSQQRQQPFSTGTLTRRHRPSLDYASDTEATCTSSPRSSYYYYRQGLTMQPPRTSTLSRPHIGVAGAGTSAAMTAGLRSNSLPRDHRGRSHHAQPGQTPRHHMVRFERESRGSGAPGLLDQEDSDGAVSAPELPVTRRERGRIPSSPSVFTADEYRAWLQRTPSTSAIYERIRTSRDILQSQAARRFTYSAENLLDRSREEHPYYSYRPRLTSTLDRHQYSSSRSAVPSASLSGSTATSRASSMRRLRHQQELESRHIPNPSPTRTQDPRSRLLDINPAEFLKYKTDKPSSALGALGGDSVVASEPGVSGLLWVHLLAGRGLRSTTSSSAATTPSTPSGPPIGLRDLYCVLECDRVHKARTVVRTGDLVFDWDETFELDLVDNRELDLLIYSWDPQYRHKLCYKGSVHLASLLRESPIHQLALKIEPRGTLYLRLRHTDPNITFQRRGIKGHHLIGATALFGADLETVVTRESLTGGVPGGVATSVTLATQAPSAVPIIIRRCVEEVERRGLDIIGLYRLCGSATKKRILREAFERNARTVDLSPDNVPDINVITGVLKDYLRELPEPLFTKCLYQMMVDALSVCLPDDPEGNAKLMFSILDCLPKVNRHTLIFLMDHLALVVSQSERNKMSPQNLAICFGPVLMLQSEEGKDLDFGQPISVLKYLLEIWPTKSGNVQSVQQE</sequence>
<name>A0A2J7PN11_9NEOP</name>
<evidence type="ECO:0000313" key="7">
    <source>
        <dbReference type="Proteomes" id="UP000235965"/>
    </source>
</evidence>
<dbReference type="InterPro" id="IPR000198">
    <property type="entry name" value="RhoGAP_dom"/>
</dbReference>
<feature type="compositionally biased region" description="Low complexity" evidence="2">
    <location>
        <begin position="208"/>
        <end position="219"/>
    </location>
</feature>
<feature type="compositionally biased region" description="Polar residues" evidence="2">
    <location>
        <begin position="412"/>
        <end position="428"/>
    </location>
</feature>
<feature type="compositionally biased region" description="Low complexity" evidence="2">
    <location>
        <begin position="635"/>
        <end position="656"/>
    </location>
</feature>
<dbReference type="InParanoid" id="A0A2J7PN11"/>
<feature type="region of interest" description="Disordered" evidence="2">
    <location>
        <begin position="493"/>
        <end position="560"/>
    </location>
</feature>
<dbReference type="InterPro" id="IPR057459">
    <property type="entry name" value="SYDE1/2_C2"/>
</dbReference>
<feature type="compositionally biased region" description="Acidic residues" evidence="2">
    <location>
        <begin position="184"/>
        <end position="193"/>
    </location>
</feature>
<dbReference type="CDD" id="cd06718">
    <property type="entry name" value="PDZ_Par6-like"/>
    <property type="match status" value="1"/>
</dbReference>
<evidence type="ECO:0000256" key="2">
    <source>
        <dbReference type="SAM" id="MobiDB-lite"/>
    </source>
</evidence>
<gene>
    <name evidence="6" type="primary">RhoGAP100F</name>
    <name evidence="6" type="ORF">B7P43_G07327</name>
</gene>
<dbReference type="PANTHER" id="PTHR46150:SF3">
    <property type="entry name" value="RHO GTPASE-ACTIVATING PROTEIN 100F"/>
    <property type="match status" value="1"/>
</dbReference>
<organism evidence="6 7">
    <name type="scientific">Cryptotermes secundus</name>
    <dbReference type="NCBI Taxonomy" id="105785"/>
    <lineage>
        <taxon>Eukaryota</taxon>
        <taxon>Metazoa</taxon>
        <taxon>Ecdysozoa</taxon>
        <taxon>Arthropoda</taxon>
        <taxon>Hexapoda</taxon>
        <taxon>Insecta</taxon>
        <taxon>Pterygota</taxon>
        <taxon>Neoptera</taxon>
        <taxon>Polyneoptera</taxon>
        <taxon>Dictyoptera</taxon>
        <taxon>Blattodea</taxon>
        <taxon>Blattoidea</taxon>
        <taxon>Termitoidae</taxon>
        <taxon>Kalotermitidae</taxon>
        <taxon>Cryptotermitinae</taxon>
        <taxon>Cryptotermes</taxon>
    </lineage>
</organism>
<dbReference type="InterPro" id="IPR008936">
    <property type="entry name" value="Rho_GTPase_activation_prot"/>
</dbReference>
<dbReference type="InterPro" id="IPR052118">
    <property type="entry name" value="Rho-GAP_regulator"/>
</dbReference>
<dbReference type="SUPFAM" id="SSF48350">
    <property type="entry name" value="GTPase activation domain, GAP"/>
    <property type="match status" value="1"/>
</dbReference>
<feature type="region of interest" description="Disordered" evidence="2">
    <location>
        <begin position="631"/>
        <end position="686"/>
    </location>
</feature>
<keyword evidence="1" id="KW-0343">GTPase activation</keyword>